<reference evidence="2" key="1">
    <citation type="submission" date="2022-01" db="EMBL/GenBank/DDBJ databases">
        <title>Collection of gut derived symbiotic bacterial strains cultured from healthy donors.</title>
        <authorList>
            <person name="Lin H."/>
            <person name="Kohout C."/>
            <person name="Waligurski E."/>
            <person name="Pamer E.G."/>
        </authorList>
    </citation>
    <scope>NUCLEOTIDE SEQUENCE</scope>
    <source>
        <strain evidence="2">DFI.5.49</strain>
    </source>
</reference>
<keyword evidence="1" id="KW-0472">Membrane</keyword>
<gene>
    <name evidence="2" type="ORF">L0N21_01350</name>
</gene>
<evidence type="ECO:0000313" key="3">
    <source>
        <dbReference type="Proteomes" id="UP001199915"/>
    </source>
</evidence>
<dbReference type="Proteomes" id="UP001199915">
    <property type="component" value="Unassembled WGS sequence"/>
</dbReference>
<evidence type="ECO:0000256" key="1">
    <source>
        <dbReference type="SAM" id="Phobius"/>
    </source>
</evidence>
<organism evidence="2 3">
    <name type="scientific">Fusicatenibacter saccharivorans</name>
    <dbReference type="NCBI Taxonomy" id="1150298"/>
    <lineage>
        <taxon>Bacteria</taxon>
        <taxon>Bacillati</taxon>
        <taxon>Bacillota</taxon>
        <taxon>Clostridia</taxon>
        <taxon>Lachnospirales</taxon>
        <taxon>Lachnospiraceae</taxon>
        <taxon>Fusicatenibacter</taxon>
    </lineage>
</organism>
<feature type="transmembrane region" description="Helical" evidence="1">
    <location>
        <begin position="49"/>
        <end position="68"/>
    </location>
</feature>
<comment type="caution">
    <text evidence="2">The sequence shown here is derived from an EMBL/GenBank/DDBJ whole genome shotgun (WGS) entry which is preliminary data.</text>
</comment>
<dbReference type="GeneID" id="79857318"/>
<keyword evidence="1" id="KW-0812">Transmembrane</keyword>
<feature type="transmembrane region" description="Helical" evidence="1">
    <location>
        <begin position="21"/>
        <end position="43"/>
    </location>
</feature>
<proteinExistence type="predicted"/>
<dbReference type="RefSeq" id="WP_117802248.1">
    <property type="nucleotide sequence ID" value="NZ_JAAITR010000011.1"/>
</dbReference>
<accession>A0AAE3EZZ9</accession>
<keyword evidence="1" id="KW-1133">Transmembrane helix</keyword>
<evidence type="ECO:0000313" key="2">
    <source>
        <dbReference type="EMBL" id="MCG4764174.1"/>
    </source>
</evidence>
<feature type="transmembrane region" description="Helical" evidence="1">
    <location>
        <begin position="124"/>
        <end position="146"/>
    </location>
</feature>
<name>A0AAE3EZZ9_9FIRM</name>
<protein>
    <submittedName>
        <fullName evidence="2">Uncharacterized protein</fullName>
    </submittedName>
</protein>
<dbReference type="AlphaFoldDB" id="A0AAE3EZZ9"/>
<sequence>MRNDNEIVYRQNMTRNEAVHILKAIAFPIAVFCLGLFTINMFGEFGKKLICPLSGAMWDVGVLVALLMPSQRKDALNHMLIVCATYYGTLITVHAVLSVVSGVSSEMIAASFEQAIPTSTGNAIPGYLQTMMWFTGVLVPLGEIGYQLKRLFQFKKQQTLAKTFAQKRGLRNGGRSNSNIL</sequence>
<feature type="transmembrane region" description="Helical" evidence="1">
    <location>
        <begin position="80"/>
        <end position="104"/>
    </location>
</feature>
<dbReference type="EMBL" id="JAKNFS010000002">
    <property type="protein sequence ID" value="MCG4764174.1"/>
    <property type="molecule type" value="Genomic_DNA"/>
</dbReference>